<dbReference type="Proteomes" id="UP000016943">
    <property type="component" value="Chromosome"/>
</dbReference>
<dbReference type="PROSITE" id="PS00211">
    <property type="entry name" value="ABC_TRANSPORTER_1"/>
    <property type="match status" value="1"/>
</dbReference>
<dbReference type="CDD" id="cd03214">
    <property type="entry name" value="ABC_Iron-Siderophores_B12_Hemin"/>
    <property type="match status" value="1"/>
</dbReference>
<dbReference type="KEGG" id="caz:CARG_07870"/>
<reference evidence="6 7" key="1">
    <citation type="journal article" date="2013" name="Genome Announc.">
        <title>Whole-Genome Sequence of the Clinical Strain Corynebacterium argentoratense DSM 44202, Isolated from a Human Throat Specimen.</title>
        <authorList>
            <person name="Bomholt C."/>
            <person name="Glaub A."/>
            <person name="Gravermann K."/>
            <person name="Albersmeier A."/>
            <person name="Brinkrolf K."/>
            <person name="Ruckert C."/>
            <person name="Tauch A."/>
        </authorList>
    </citation>
    <scope>NUCLEOTIDE SEQUENCE [LARGE SCALE GENOMIC DNA]</scope>
    <source>
        <strain evidence="6">DSM 44202</strain>
    </source>
</reference>
<dbReference type="InterPro" id="IPR027417">
    <property type="entry name" value="P-loop_NTPase"/>
</dbReference>
<evidence type="ECO:0000313" key="6">
    <source>
        <dbReference type="EMBL" id="AGU15691.1"/>
    </source>
</evidence>
<sequence length="280" mass="29429">MATRLNTGVQARSVGVSIGDKELLRDVTMEAKPGTVTGLIGPNGAGKSTLLAALSGDLSYTGEVDLCGLSPDSATALDMAQVRSVMLQDVGVSFAFLVRDVVSMGRRPWSRTESADNDDAIIDAAMAATEVGHLAHRDVMTLSGGERARVAFARVIAQQTPIVMLDEPTAALDIGHQEQAMGLVRAMAARGAAVIVVLHDLNAAATYCDHIVCLADGTVAASGTVEEVYTSETLSRVYGWDIDVVHLPDACPADQPRIHVAPRRGQIAADDFHGIGTHTF</sequence>
<dbReference type="GO" id="GO:0005524">
    <property type="term" value="F:ATP binding"/>
    <property type="evidence" value="ECO:0007669"/>
    <property type="project" value="UniProtKB-KW"/>
</dbReference>
<dbReference type="STRING" id="1348662.CARG_07870"/>
<dbReference type="PROSITE" id="PS50893">
    <property type="entry name" value="ABC_TRANSPORTER_2"/>
    <property type="match status" value="1"/>
</dbReference>
<protein>
    <recommendedName>
        <fullName evidence="5">ABC transporter domain-containing protein</fullName>
    </recommendedName>
</protein>
<dbReference type="AlphaFoldDB" id="U3GZ68"/>
<dbReference type="SMART" id="SM00382">
    <property type="entry name" value="AAA"/>
    <property type="match status" value="1"/>
</dbReference>
<dbReference type="GO" id="GO:0016887">
    <property type="term" value="F:ATP hydrolysis activity"/>
    <property type="evidence" value="ECO:0007669"/>
    <property type="project" value="InterPro"/>
</dbReference>
<dbReference type="InterPro" id="IPR003593">
    <property type="entry name" value="AAA+_ATPase"/>
</dbReference>
<dbReference type="InterPro" id="IPR017871">
    <property type="entry name" value="ABC_transporter-like_CS"/>
</dbReference>
<dbReference type="FunFam" id="3.40.50.300:FF:000134">
    <property type="entry name" value="Iron-enterobactin ABC transporter ATP-binding protein"/>
    <property type="match status" value="1"/>
</dbReference>
<evidence type="ECO:0000313" key="7">
    <source>
        <dbReference type="Proteomes" id="UP000016943"/>
    </source>
</evidence>
<dbReference type="GeneID" id="78250322"/>
<evidence type="ECO:0000256" key="1">
    <source>
        <dbReference type="ARBA" id="ARBA00022448"/>
    </source>
</evidence>
<feature type="domain" description="ABC transporter" evidence="5">
    <location>
        <begin position="9"/>
        <end position="241"/>
    </location>
</feature>
<evidence type="ECO:0000256" key="4">
    <source>
        <dbReference type="ARBA" id="ARBA00022967"/>
    </source>
</evidence>
<gene>
    <name evidence="6" type="ORF">CARG_07870</name>
</gene>
<accession>U3GZ68</accession>
<dbReference type="PATRIC" id="fig|1348662.3.peg.1556"/>
<proteinExistence type="predicted"/>
<evidence type="ECO:0000259" key="5">
    <source>
        <dbReference type="PROSITE" id="PS50893"/>
    </source>
</evidence>
<dbReference type="RefSeq" id="WP_021012081.1">
    <property type="nucleotide sequence ID" value="NC_022198.1"/>
</dbReference>
<keyword evidence="2" id="KW-0547">Nucleotide-binding</keyword>
<dbReference type="InterPro" id="IPR003439">
    <property type="entry name" value="ABC_transporter-like_ATP-bd"/>
</dbReference>
<dbReference type="eggNOG" id="COG4559">
    <property type="taxonomic scope" value="Bacteria"/>
</dbReference>
<dbReference type="NCBIfam" id="NF010068">
    <property type="entry name" value="PRK13548.1"/>
    <property type="match status" value="1"/>
</dbReference>
<dbReference type="PANTHER" id="PTHR42794">
    <property type="entry name" value="HEMIN IMPORT ATP-BINDING PROTEIN HMUV"/>
    <property type="match status" value="1"/>
</dbReference>
<organism evidence="6 7">
    <name type="scientific">Corynebacterium argentoratense DSM 44202</name>
    <dbReference type="NCBI Taxonomy" id="1348662"/>
    <lineage>
        <taxon>Bacteria</taxon>
        <taxon>Bacillati</taxon>
        <taxon>Actinomycetota</taxon>
        <taxon>Actinomycetes</taxon>
        <taxon>Mycobacteriales</taxon>
        <taxon>Corynebacteriaceae</taxon>
        <taxon>Corynebacterium</taxon>
    </lineage>
</organism>
<keyword evidence="7" id="KW-1185">Reference proteome</keyword>
<evidence type="ECO:0000256" key="2">
    <source>
        <dbReference type="ARBA" id="ARBA00022741"/>
    </source>
</evidence>
<dbReference type="EMBL" id="CP006365">
    <property type="protein sequence ID" value="AGU15691.1"/>
    <property type="molecule type" value="Genomic_DNA"/>
</dbReference>
<keyword evidence="3" id="KW-0067">ATP-binding</keyword>
<dbReference type="OrthoDB" id="3579586at2"/>
<keyword evidence="4" id="KW-1278">Translocase</keyword>
<keyword evidence="1" id="KW-0813">Transport</keyword>
<evidence type="ECO:0000256" key="3">
    <source>
        <dbReference type="ARBA" id="ARBA00022840"/>
    </source>
</evidence>
<name>U3GZ68_9CORY</name>
<dbReference type="SUPFAM" id="SSF52540">
    <property type="entry name" value="P-loop containing nucleoside triphosphate hydrolases"/>
    <property type="match status" value="1"/>
</dbReference>
<dbReference type="PANTHER" id="PTHR42794:SF1">
    <property type="entry name" value="HEMIN IMPORT ATP-BINDING PROTEIN HMUV"/>
    <property type="match status" value="1"/>
</dbReference>
<dbReference type="Gene3D" id="3.40.50.300">
    <property type="entry name" value="P-loop containing nucleotide triphosphate hydrolases"/>
    <property type="match status" value="1"/>
</dbReference>
<dbReference type="HOGENOM" id="CLU_000604_1_11_11"/>
<dbReference type="Pfam" id="PF00005">
    <property type="entry name" value="ABC_tran"/>
    <property type="match status" value="1"/>
</dbReference>